<dbReference type="AlphaFoldDB" id="A0AAV6VYV8"/>
<sequence length="151" mass="16513">MENPGSYLILPRKEFLSRNLALQKDVLRIDKKVQVTVKSILNLSQRADANIVRVAIRKGGAGVQSLPDIVDIDHLTYAMKMLVREAAMSFLMEAVRKKAGVVPTYDNIFSFLSGSLPVPRSEGGVAGTVWSRVRAACLRLNSLPRTTSSGS</sequence>
<accession>A0AAV6VYV8</accession>
<dbReference type="Proteomes" id="UP000827092">
    <property type="component" value="Unassembled WGS sequence"/>
</dbReference>
<evidence type="ECO:0000313" key="2">
    <source>
        <dbReference type="Proteomes" id="UP000827092"/>
    </source>
</evidence>
<gene>
    <name evidence="1" type="ORF">JTE90_020544</name>
</gene>
<protein>
    <submittedName>
        <fullName evidence="1">Uncharacterized protein</fullName>
    </submittedName>
</protein>
<comment type="caution">
    <text evidence="1">The sequence shown here is derived from an EMBL/GenBank/DDBJ whole genome shotgun (WGS) entry which is preliminary data.</text>
</comment>
<evidence type="ECO:0000313" key="1">
    <source>
        <dbReference type="EMBL" id="KAG8200904.1"/>
    </source>
</evidence>
<dbReference type="EMBL" id="JAFNEN010000011">
    <property type="protein sequence ID" value="KAG8200904.1"/>
    <property type="molecule type" value="Genomic_DNA"/>
</dbReference>
<keyword evidence="2" id="KW-1185">Reference proteome</keyword>
<name>A0AAV6VYV8_9ARAC</name>
<proteinExistence type="predicted"/>
<reference evidence="1 2" key="1">
    <citation type="journal article" date="2022" name="Nat. Ecol. Evol.">
        <title>A masculinizing supergene underlies an exaggerated male reproductive morph in a spider.</title>
        <authorList>
            <person name="Hendrickx F."/>
            <person name="De Corte Z."/>
            <person name="Sonet G."/>
            <person name="Van Belleghem S.M."/>
            <person name="Kostlbacher S."/>
            <person name="Vangestel C."/>
        </authorList>
    </citation>
    <scope>NUCLEOTIDE SEQUENCE [LARGE SCALE GENOMIC DNA]</scope>
    <source>
        <strain evidence="1">W744_W776</strain>
    </source>
</reference>
<organism evidence="1 2">
    <name type="scientific">Oedothorax gibbosus</name>
    <dbReference type="NCBI Taxonomy" id="931172"/>
    <lineage>
        <taxon>Eukaryota</taxon>
        <taxon>Metazoa</taxon>
        <taxon>Ecdysozoa</taxon>
        <taxon>Arthropoda</taxon>
        <taxon>Chelicerata</taxon>
        <taxon>Arachnida</taxon>
        <taxon>Araneae</taxon>
        <taxon>Araneomorphae</taxon>
        <taxon>Entelegynae</taxon>
        <taxon>Araneoidea</taxon>
        <taxon>Linyphiidae</taxon>
        <taxon>Erigoninae</taxon>
        <taxon>Oedothorax</taxon>
    </lineage>
</organism>